<evidence type="ECO:0000313" key="2">
    <source>
        <dbReference type="Proteomes" id="UP001500307"/>
    </source>
</evidence>
<gene>
    <name evidence="1" type="ORF">GCM10023176_62580</name>
</gene>
<name>A0ABP8T6V6_9ACTN</name>
<dbReference type="EMBL" id="BAABGU010000097">
    <property type="protein sequence ID" value="GAA4581716.1"/>
    <property type="molecule type" value="Genomic_DNA"/>
</dbReference>
<comment type="caution">
    <text evidence="1">The sequence shown here is derived from an EMBL/GenBank/DDBJ whole genome shotgun (WGS) entry which is preliminary data.</text>
</comment>
<dbReference type="Proteomes" id="UP001500307">
    <property type="component" value="Unassembled WGS sequence"/>
</dbReference>
<keyword evidence="2" id="KW-1185">Reference proteome</keyword>
<proteinExistence type="predicted"/>
<evidence type="ECO:0000313" key="1">
    <source>
        <dbReference type="EMBL" id="GAA4581716.1"/>
    </source>
</evidence>
<organism evidence="1 2">
    <name type="scientific">Micromonospora coerulea</name>
    <dbReference type="NCBI Taxonomy" id="47856"/>
    <lineage>
        <taxon>Bacteria</taxon>
        <taxon>Bacillati</taxon>
        <taxon>Actinomycetota</taxon>
        <taxon>Actinomycetes</taxon>
        <taxon>Micromonosporales</taxon>
        <taxon>Micromonosporaceae</taxon>
        <taxon>Micromonospora</taxon>
    </lineage>
</organism>
<sequence>MFVLVKDAAQAFTPTYVEAGDLPWIGDRPRQGVQRSGVRDALMRPMGVVEPLELPEGLAKVRWFQIKVRSSNSRRQVCTLPPPKT</sequence>
<protein>
    <submittedName>
        <fullName evidence="1">Uncharacterized protein</fullName>
    </submittedName>
</protein>
<reference evidence="2" key="1">
    <citation type="journal article" date="2019" name="Int. J. Syst. Evol. Microbiol.">
        <title>The Global Catalogue of Microorganisms (GCM) 10K type strain sequencing project: providing services to taxonomists for standard genome sequencing and annotation.</title>
        <authorList>
            <consortium name="The Broad Institute Genomics Platform"/>
            <consortium name="The Broad Institute Genome Sequencing Center for Infectious Disease"/>
            <person name="Wu L."/>
            <person name="Ma J."/>
        </authorList>
    </citation>
    <scope>NUCLEOTIDE SEQUENCE [LARGE SCALE GENOMIC DNA]</scope>
    <source>
        <strain evidence="2">JCM 3175</strain>
    </source>
</reference>
<accession>A0ABP8T6V6</accession>